<dbReference type="AlphaFoldDB" id="A0A833H5Y2"/>
<evidence type="ECO:0000256" key="1">
    <source>
        <dbReference type="SAM" id="SignalP"/>
    </source>
</evidence>
<comment type="caution">
    <text evidence="2">The sequence shown here is derived from an EMBL/GenBank/DDBJ whole genome shotgun (WGS) entry which is preliminary data.</text>
</comment>
<keyword evidence="1" id="KW-0732">Signal</keyword>
<evidence type="ECO:0000313" key="2">
    <source>
        <dbReference type="EMBL" id="KAB2935498.1"/>
    </source>
</evidence>
<organism evidence="2 3">
    <name type="scientific">Leptonema illini</name>
    <dbReference type="NCBI Taxonomy" id="183"/>
    <lineage>
        <taxon>Bacteria</taxon>
        <taxon>Pseudomonadati</taxon>
        <taxon>Spirochaetota</taxon>
        <taxon>Spirochaetia</taxon>
        <taxon>Leptospirales</taxon>
        <taxon>Leptospiraceae</taxon>
        <taxon>Leptonema</taxon>
    </lineage>
</organism>
<sequence>MNWIKKTLLLAMIAPLALEAQEISVEDALKDRPIGPETPLKYSAGYVRLKSLYIDSAFSKVGFEFLNSRLLNDLAARKTSGQFLQKNPIIRGLGGEIGLTAVSDDETRGGHFHFGYFKGRNGHLYSSGFARNTKTYTNPITLAVVNIEDSISAYDDLSLEGMELETWSEYYFMHSTKNPYFKFFGLRFGLGASTEKSRMRGYKASSVLTTENGTPTTTNYYPGILPTGPALRLQQMDYRQNDLYLIAGLSYRAPIGRMHELDASVESLLFGVGGGYYEFSERLVPTGPAPTSNPINTAMYISNLSASTSLEGPVASILQGLRFRLGYTFKPSETVGIRIMYGQTRRSYTMYTPKIKARDEDAAASLILGDIEGYVSRTIKSIGVSKVSVVDLRREISVEIQSRY</sequence>
<name>A0A833H5Y2_9LEPT</name>
<gene>
    <name evidence="2" type="ORF">F9K24_01855</name>
</gene>
<dbReference type="Proteomes" id="UP000460298">
    <property type="component" value="Unassembled WGS sequence"/>
</dbReference>
<reference evidence="2 3" key="1">
    <citation type="submission" date="2019-10" db="EMBL/GenBank/DDBJ databases">
        <title>Extracellular Electron Transfer in a Candidatus Methanoperedens spp. Enrichment Culture.</title>
        <authorList>
            <person name="Berger S."/>
            <person name="Rangel Shaw D."/>
            <person name="Berben T."/>
            <person name="In 'T Zandt M."/>
            <person name="Frank J."/>
            <person name="Reimann J."/>
            <person name="Jetten M.S.M."/>
            <person name="Welte C.U."/>
        </authorList>
    </citation>
    <scope>NUCLEOTIDE SEQUENCE [LARGE SCALE GENOMIC DNA]</scope>
    <source>
        <strain evidence="2">SB12</strain>
    </source>
</reference>
<evidence type="ECO:0000313" key="3">
    <source>
        <dbReference type="Proteomes" id="UP000460298"/>
    </source>
</evidence>
<evidence type="ECO:0008006" key="4">
    <source>
        <dbReference type="Google" id="ProtNLM"/>
    </source>
</evidence>
<dbReference type="EMBL" id="WBUI01000001">
    <property type="protein sequence ID" value="KAB2935498.1"/>
    <property type="molecule type" value="Genomic_DNA"/>
</dbReference>
<feature type="chain" id="PRO_5032874917" description="DUF5723 domain-containing protein" evidence="1">
    <location>
        <begin position="21"/>
        <end position="404"/>
    </location>
</feature>
<feature type="signal peptide" evidence="1">
    <location>
        <begin position="1"/>
        <end position="20"/>
    </location>
</feature>
<accession>A0A833H5Y2</accession>
<protein>
    <recommendedName>
        <fullName evidence="4">DUF5723 domain-containing protein</fullName>
    </recommendedName>
</protein>
<proteinExistence type="predicted"/>